<dbReference type="AlphaFoldDB" id="A0A5M9LG98"/>
<dbReference type="EMBL" id="NQIK02000002">
    <property type="protein sequence ID" value="KAF7574403.1"/>
    <property type="molecule type" value="Genomic_DNA"/>
</dbReference>
<dbReference type="Proteomes" id="UP000245464">
    <property type="component" value="Chromosome 2"/>
</dbReference>
<comment type="caution">
    <text evidence="1">The sequence shown here is derived from an EMBL/GenBank/DDBJ whole genome shotgun (WGS) entry which is preliminary data.</text>
</comment>
<name>A0A5M9LG98_9PLEO</name>
<proteinExistence type="predicted"/>
<protein>
    <submittedName>
        <fullName evidence="1">Uncharacterized protein</fullName>
    </submittedName>
</protein>
<dbReference type="GeneID" id="90955456"/>
<accession>A0A5M9LG98</accession>
<organism evidence="1 2">
    <name type="scientific">Pyrenophora tritici-repentis</name>
    <dbReference type="NCBI Taxonomy" id="45151"/>
    <lineage>
        <taxon>Eukaryota</taxon>
        <taxon>Fungi</taxon>
        <taxon>Dikarya</taxon>
        <taxon>Ascomycota</taxon>
        <taxon>Pezizomycotina</taxon>
        <taxon>Dothideomycetes</taxon>
        <taxon>Pleosporomycetidae</taxon>
        <taxon>Pleosporales</taxon>
        <taxon>Pleosporineae</taxon>
        <taxon>Pleosporaceae</taxon>
        <taxon>Pyrenophora</taxon>
    </lineage>
</organism>
<evidence type="ECO:0000313" key="2">
    <source>
        <dbReference type="Proteomes" id="UP000245464"/>
    </source>
</evidence>
<sequence length="103" mass="11247">MSFLASLLLLAGLANSASLNFNPWNNPTLCENVVVQIACDPTEIGKYEPSQYAIGFIDGARRLCIKSHGDEAYIRTDKSFLGDCYDVGSGVHETDYHVCSTLL</sequence>
<gene>
    <name evidence="1" type="ORF">PtrM4_060260</name>
</gene>
<evidence type="ECO:0000313" key="1">
    <source>
        <dbReference type="EMBL" id="KAF7574403.1"/>
    </source>
</evidence>
<dbReference type="RefSeq" id="XP_065964126.1">
    <property type="nucleotide sequence ID" value="XM_066105499.1"/>
</dbReference>
<reference evidence="1 2" key="1">
    <citation type="journal article" date="2018" name="BMC Genomics">
        <title>Comparative genomics of the wheat fungal pathogen Pyrenophora tritici-repentis reveals chromosomal variations and genome plasticity.</title>
        <authorList>
            <person name="Moolhuijzen P."/>
            <person name="See P.T."/>
            <person name="Hane J.K."/>
            <person name="Shi G."/>
            <person name="Liu Z."/>
            <person name="Oliver R.P."/>
            <person name="Moffat C.S."/>
        </authorList>
    </citation>
    <scope>NUCLEOTIDE SEQUENCE [LARGE SCALE GENOMIC DNA]</scope>
    <source>
        <strain evidence="1">M4</strain>
    </source>
</reference>
<dbReference type="KEGG" id="ptrr:90955456"/>